<dbReference type="EMBL" id="LWCA01000808">
    <property type="protein sequence ID" value="OAF66868.1"/>
    <property type="molecule type" value="Genomic_DNA"/>
</dbReference>
<proteinExistence type="predicted"/>
<sequence length="110" mass="12705">MEDEKFFQLQSDTDCNVGRVSNIVEMINIHPPKIKITEKRECKCEPIINFSDTEIKYENDFNYIPSDTKKINILNEKELANISENTGISMKSTFTVANAIFDELKLISRI</sequence>
<evidence type="ECO:0000313" key="2">
    <source>
        <dbReference type="Proteomes" id="UP000078046"/>
    </source>
</evidence>
<comment type="caution">
    <text evidence="1">The sequence shown here is derived from an EMBL/GenBank/DDBJ whole genome shotgun (WGS) entry which is preliminary data.</text>
</comment>
<keyword evidence="2" id="KW-1185">Reference proteome</keyword>
<dbReference type="Proteomes" id="UP000078046">
    <property type="component" value="Unassembled WGS sequence"/>
</dbReference>
<dbReference type="AlphaFoldDB" id="A0A177AXZ6"/>
<name>A0A177AXZ6_9BILA</name>
<protein>
    <submittedName>
        <fullName evidence="1">Uncharacterized protein</fullName>
    </submittedName>
</protein>
<organism evidence="1 2">
    <name type="scientific">Intoshia linei</name>
    <dbReference type="NCBI Taxonomy" id="1819745"/>
    <lineage>
        <taxon>Eukaryota</taxon>
        <taxon>Metazoa</taxon>
        <taxon>Spiralia</taxon>
        <taxon>Lophotrochozoa</taxon>
        <taxon>Mesozoa</taxon>
        <taxon>Orthonectida</taxon>
        <taxon>Rhopaluridae</taxon>
        <taxon>Intoshia</taxon>
    </lineage>
</organism>
<reference evidence="1 2" key="1">
    <citation type="submission" date="2016-04" db="EMBL/GenBank/DDBJ databases">
        <title>The genome of Intoshia linei affirms orthonectids as highly simplified spiralians.</title>
        <authorList>
            <person name="Mikhailov K.V."/>
            <person name="Slusarev G.S."/>
            <person name="Nikitin M.A."/>
            <person name="Logacheva M.D."/>
            <person name="Penin A."/>
            <person name="Aleoshin V."/>
            <person name="Panchin Y.V."/>
        </authorList>
    </citation>
    <scope>NUCLEOTIDE SEQUENCE [LARGE SCALE GENOMIC DNA]</scope>
    <source>
        <strain evidence="1">Intl2013</strain>
        <tissue evidence="1">Whole animal</tissue>
    </source>
</reference>
<gene>
    <name evidence="1" type="ORF">A3Q56_05409</name>
</gene>
<accession>A0A177AXZ6</accession>
<evidence type="ECO:0000313" key="1">
    <source>
        <dbReference type="EMBL" id="OAF66868.1"/>
    </source>
</evidence>